<dbReference type="InterPro" id="IPR026015">
    <property type="entry name" value="ATP_synth_OSCP/delta_N_sf"/>
</dbReference>
<name>A0ABV9GPE9_9BACL</name>
<keyword evidence="8" id="KW-1003">Cell membrane</keyword>
<comment type="caution">
    <text evidence="9">The sequence shown here is derived from an EMBL/GenBank/DDBJ whole genome shotgun (WGS) entry which is preliminary data.</text>
</comment>
<dbReference type="NCBIfam" id="TIGR01145">
    <property type="entry name" value="ATP_synt_delta"/>
    <property type="match status" value="1"/>
</dbReference>
<comment type="function">
    <text evidence="8">This protein is part of the stalk that links CF(0) to CF(1). It either transmits conformational changes from CF(0) to CF(1) or is implicated in proton conduction.</text>
</comment>
<evidence type="ECO:0000256" key="7">
    <source>
        <dbReference type="ARBA" id="ARBA00023310"/>
    </source>
</evidence>
<keyword evidence="4 8" id="KW-0406">Ion transport</keyword>
<evidence type="ECO:0000256" key="8">
    <source>
        <dbReference type="HAMAP-Rule" id="MF_01416"/>
    </source>
</evidence>
<comment type="similarity">
    <text evidence="8">Belongs to the ATPase delta chain family.</text>
</comment>
<keyword evidence="6 8" id="KW-0139">CF(1)</keyword>
<evidence type="ECO:0000256" key="2">
    <source>
        <dbReference type="ARBA" id="ARBA00022448"/>
    </source>
</evidence>
<dbReference type="HAMAP" id="MF_01416">
    <property type="entry name" value="ATP_synth_delta_bact"/>
    <property type="match status" value="1"/>
</dbReference>
<keyword evidence="7 8" id="KW-0066">ATP synthesis</keyword>
<keyword evidence="3 8" id="KW-0375">Hydrogen ion transport</keyword>
<dbReference type="NCBIfam" id="NF004403">
    <property type="entry name" value="PRK05758.2-4"/>
    <property type="match status" value="1"/>
</dbReference>
<proteinExistence type="inferred from homology"/>
<evidence type="ECO:0000313" key="9">
    <source>
        <dbReference type="EMBL" id="MFC4619858.1"/>
    </source>
</evidence>
<dbReference type="Gene3D" id="1.10.520.20">
    <property type="entry name" value="N-terminal domain of the delta subunit of the F1F0-ATP synthase"/>
    <property type="match status" value="1"/>
</dbReference>
<evidence type="ECO:0000256" key="1">
    <source>
        <dbReference type="ARBA" id="ARBA00004370"/>
    </source>
</evidence>
<evidence type="ECO:0000256" key="4">
    <source>
        <dbReference type="ARBA" id="ARBA00023065"/>
    </source>
</evidence>
<dbReference type="RefSeq" id="WP_376846952.1">
    <property type="nucleotide sequence ID" value="NZ_JBHSFW010000013.1"/>
</dbReference>
<protein>
    <recommendedName>
        <fullName evidence="8">ATP synthase subunit delta</fullName>
    </recommendedName>
    <alternativeName>
        <fullName evidence="8">ATP synthase F(1) sector subunit delta</fullName>
    </alternativeName>
    <alternativeName>
        <fullName evidence="8">F-type ATPase subunit delta</fullName>
        <shortName evidence="8">F-ATPase subunit delta</shortName>
    </alternativeName>
</protein>
<comment type="subcellular location">
    <subcellularLocation>
        <location evidence="8">Cell membrane</location>
        <topology evidence="8">Peripheral membrane protein</topology>
    </subcellularLocation>
    <subcellularLocation>
        <location evidence="1">Membrane</location>
    </subcellularLocation>
</comment>
<accession>A0ABV9GPE9</accession>
<evidence type="ECO:0000256" key="5">
    <source>
        <dbReference type="ARBA" id="ARBA00023136"/>
    </source>
</evidence>
<sequence length="179" mass="20220">MSEVVAKRYAEALFDVAKSRGTVDAVENQLQLVSETVSGHAELENMLHHPRISGEDKKKVVEQIFQNDVNQEVLNLLKVLIDRHRESILEELKEAYTKLANEYRGLIDMTVTTASPLNKEEEEKLTEAFGRLFDKKLRLTVNVDPKIIGGVLVKVGNRLYDGTMAGKLARFSQELKAVR</sequence>
<reference evidence="10" key="1">
    <citation type="journal article" date="2019" name="Int. J. Syst. Evol. Microbiol.">
        <title>The Global Catalogue of Microorganisms (GCM) 10K type strain sequencing project: providing services to taxonomists for standard genome sequencing and annotation.</title>
        <authorList>
            <consortium name="The Broad Institute Genomics Platform"/>
            <consortium name="The Broad Institute Genome Sequencing Center for Infectious Disease"/>
            <person name="Wu L."/>
            <person name="Ma J."/>
        </authorList>
    </citation>
    <scope>NUCLEOTIDE SEQUENCE [LARGE SCALE GENOMIC DNA]</scope>
    <source>
        <strain evidence="10">CGMCC 1.16306</strain>
    </source>
</reference>
<dbReference type="PROSITE" id="PS00389">
    <property type="entry name" value="ATPASE_DELTA"/>
    <property type="match status" value="1"/>
</dbReference>
<keyword evidence="2 8" id="KW-0813">Transport</keyword>
<evidence type="ECO:0000313" key="10">
    <source>
        <dbReference type="Proteomes" id="UP001596022"/>
    </source>
</evidence>
<dbReference type="InterPro" id="IPR020781">
    <property type="entry name" value="ATPase_OSCP/d_CS"/>
</dbReference>
<dbReference type="EMBL" id="JBHSFW010000013">
    <property type="protein sequence ID" value="MFC4619858.1"/>
    <property type="molecule type" value="Genomic_DNA"/>
</dbReference>
<dbReference type="Pfam" id="PF00213">
    <property type="entry name" value="OSCP"/>
    <property type="match status" value="1"/>
</dbReference>
<keyword evidence="5 8" id="KW-0472">Membrane</keyword>
<dbReference type="PRINTS" id="PR00125">
    <property type="entry name" value="ATPASEDELTA"/>
</dbReference>
<organism evidence="9 10">
    <name type="scientific">Camelliibacillus cellulosilyticus</name>
    <dbReference type="NCBI Taxonomy" id="2174486"/>
    <lineage>
        <taxon>Bacteria</taxon>
        <taxon>Bacillati</taxon>
        <taxon>Bacillota</taxon>
        <taxon>Bacilli</taxon>
        <taxon>Bacillales</taxon>
        <taxon>Sporolactobacillaceae</taxon>
        <taxon>Camelliibacillus</taxon>
    </lineage>
</organism>
<evidence type="ECO:0000256" key="6">
    <source>
        <dbReference type="ARBA" id="ARBA00023196"/>
    </source>
</evidence>
<evidence type="ECO:0000256" key="3">
    <source>
        <dbReference type="ARBA" id="ARBA00022781"/>
    </source>
</evidence>
<dbReference type="PANTHER" id="PTHR11910">
    <property type="entry name" value="ATP SYNTHASE DELTA CHAIN"/>
    <property type="match status" value="1"/>
</dbReference>
<dbReference type="NCBIfam" id="NF004402">
    <property type="entry name" value="PRK05758.2-2"/>
    <property type="match status" value="1"/>
</dbReference>
<keyword evidence="10" id="KW-1185">Reference proteome</keyword>
<gene>
    <name evidence="8" type="primary">atpH</name>
    <name evidence="9" type="ORF">ACFO4N_14190</name>
</gene>
<comment type="function">
    <text evidence="8">F(1)F(0) ATP synthase produces ATP from ADP in the presence of a proton or sodium gradient. F-type ATPases consist of two structural domains, F(1) containing the extramembraneous catalytic core and F(0) containing the membrane proton channel, linked together by a central stalk and a peripheral stalk. During catalysis, ATP synthesis in the catalytic domain of F(1) is coupled via a rotary mechanism of the central stalk subunits to proton translocation.</text>
</comment>
<dbReference type="Proteomes" id="UP001596022">
    <property type="component" value="Unassembled WGS sequence"/>
</dbReference>
<dbReference type="SUPFAM" id="SSF47928">
    <property type="entry name" value="N-terminal domain of the delta subunit of the F1F0-ATP synthase"/>
    <property type="match status" value="1"/>
</dbReference>
<dbReference type="InterPro" id="IPR000711">
    <property type="entry name" value="ATPase_OSCP/dsu"/>
</dbReference>